<dbReference type="Proteomes" id="UP000264101">
    <property type="component" value="Segment"/>
</dbReference>
<dbReference type="RefSeq" id="YP_009811975.1">
    <property type="nucleotide sequence ID" value="NC_048058.1"/>
</dbReference>
<evidence type="ECO:0008006" key="4">
    <source>
        <dbReference type="Google" id="ProtNLM"/>
    </source>
</evidence>
<evidence type="ECO:0000313" key="2">
    <source>
        <dbReference type="EMBL" id="AXY81824.1"/>
    </source>
</evidence>
<keyword evidence="3" id="KW-1185">Reference proteome</keyword>
<name>A0A385IGK0_9CAUD</name>
<dbReference type="GO" id="GO:0140911">
    <property type="term" value="F:pore-forming activity"/>
    <property type="evidence" value="ECO:0007669"/>
    <property type="project" value="InterPro"/>
</dbReference>
<protein>
    <recommendedName>
        <fullName evidence="4">Holin</fullName>
    </recommendedName>
</protein>
<evidence type="ECO:0000313" key="3">
    <source>
        <dbReference type="Proteomes" id="UP000264101"/>
    </source>
</evidence>
<keyword evidence="1" id="KW-1133">Transmembrane helix</keyword>
<keyword evidence="1" id="KW-0472">Membrane</keyword>
<evidence type="ECO:0000256" key="1">
    <source>
        <dbReference type="SAM" id="Phobius"/>
    </source>
</evidence>
<dbReference type="InterPro" id="IPR007054">
    <property type="entry name" value="Lysis_S"/>
</dbReference>
<sequence length="55" mass="6296">MGGLNWNMIFMVAGFLMGLATLLINWYYKHKNSKVFAEASKEAAKRGYILNEPKE</sequence>
<dbReference type="KEGG" id="vg:55003006"/>
<organism evidence="2 3">
    <name type="scientific">Pectobacterium phage Lelidair</name>
    <dbReference type="NCBI Taxonomy" id="2320195"/>
    <lineage>
        <taxon>Viruses</taxon>
        <taxon>Duplodnaviria</taxon>
        <taxon>Heunggongvirae</taxon>
        <taxon>Uroviricota</taxon>
        <taxon>Caudoviricetes</taxon>
        <taxon>Autographivirales</taxon>
        <taxon>Autoscriptoviridae</taxon>
        <taxon>Corkvirinae</taxon>
        <taxon>Phimunavirus</taxon>
        <taxon>Phimunavirus lelidair</taxon>
    </lineage>
</organism>
<dbReference type="GeneID" id="55003006"/>
<feature type="transmembrane region" description="Helical" evidence="1">
    <location>
        <begin position="6"/>
        <end position="28"/>
    </location>
</feature>
<proteinExistence type="predicted"/>
<accession>A0A385IGK0</accession>
<dbReference type="GO" id="GO:0001907">
    <property type="term" value="P:symbiont-mediated killing of host cell"/>
    <property type="evidence" value="ECO:0007669"/>
    <property type="project" value="InterPro"/>
</dbReference>
<reference evidence="2 3" key="1">
    <citation type="submission" date="2018-08" db="EMBL/GenBank/DDBJ databases">
        <title>SRE bacteriophages.</title>
        <authorList>
            <person name="Carstens A.B."/>
            <person name="Djurhuus A.M."/>
            <person name="Kot W."/>
            <person name="Hansen L.H."/>
        </authorList>
    </citation>
    <scope>NUCLEOTIDE SEQUENCE [LARGE SCALE GENOMIC DNA]</scope>
</reference>
<keyword evidence="1" id="KW-0812">Transmembrane</keyword>
<dbReference type="EMBL" id="MH807814">
    <property type="protein sequence ID" value="AXY81824.1"/>
    <property type="molecule type" value="Genomic_DNA"/>
</dbReference>
<dbReference type="Pfam" id="PF04971">
    <property type="entry name" value="Phage_holin_2_1"/>
    <property type="match status" value="1"/>
</dbReference>